<keyword evidence="4" id="KW-1185">Reference proteome</keyword>
<dbReference type="InterPro" id="IPR006016">
    <property type="entry name" value="UspA"/>
</dbReference>
<dbReference type="RefSeq" id="WP_311632925.1">
    <property type="nucleotide sequence ID" value="NZ_JAVREN010000051.1"/>
</dbReference>
<feature type="domain" description="UspA" evidence="2">
    <location>
        <begin position="155"/>
        <end position="291"/>
    </location>
</feature>
<name>A0ABU2LFK5_9ACTN</name>
<proteinExistence type="inferred from homology"/>
<sequence length="293" mass="30466">MTTRHVTLGLDGSDESAAAADWAAREALLRDLPLRVLLVRAIPEPPVPPGPRRAALSAWAEDRTRTEAGRLSLRYPGLRTVREQPAGIPADVFAEVSAESELLVLGSRGLGSVRGFLAGSVAQATVARAHCPVVLVRAAGDPPGGERGGGPGGDVLAGIDPLGPAADVLAFAFRAAELRGVPLRVLAAWQLPGPYGLYPGLDPGFTDAEAAECARRLSEAVAPWRDKHPAVAVREIPVHGNAAERLVAEAATGVALVVAGRRTRRSRLGAHIGPVAHGLMHHAPTPLAIVPHD</sequence>
<evidence type="ECO:0000313" key="4">
    <source>
        <dbReference type="Proteomes" id="UP001183388"/>
    </source>
</evidence>
<evidence type="ECO:0000259" key="2">
    <source>
        <dbReference type="Pfam" id="PF00582"/>
    </source>
</evidence>
<dbReference type="Proteomes" id="UP001183388">
    <property type="component" value="Unassembled WGS sequence"/>
</dbReference>
<accession>A0ABU2LFK5</accession>
<evidence type="ECO:0000313" key="3">
    <source>
        <dbReference type="EMBL" id="MDT0309953.1"/>
    </source>
</evidence>
<protein>
    <submittedName>
        <fullName evidence="3">Universal stress protein</fullName>
    </submittedName>
</protein>
<dbReference type="InterPro" id="IPR006015">
    <property type="entry name" value="Universal_stress_UspA"/>
</dbReference>
<dbReference type="SUPFAM" id="SSF52402">
    <property type="entry name" value="Adenine nucleotide alpha hydrolases-like"/>
    <property type="match status" value="2"/>
</dbReference>
<dbReference type="PRINTS" id="PR01438">
    <property type="entry name" value="UNVRSLSTRESS"/>
</dbReference>
<dbReference type="Gene3D" id="3.40.50.620">
    <property type="entry name" value="HUPs"/>
    <property type="match status" value="2"/>
</dbReference>
<comment type="similarity">
    <text evidence="1">Belongs to the universal stress protein A family.</text>
</comment>
<dbReference type="Pfam" id="PF00582">
    <property type="entry name" value="Usp"/>
    <property type="match status" value="2"/>
</dbReference>
<evidence type="ECO:0000256" key="1">
    <source>
        <dbReference type="ARBA" id="ARBA00008791"/>
    </source>
</evidence>
<gene>
    <name evidence="3" type="ORF">RM780_23795</name>
</gene>
<feature type="domain" description="UspA" evidence="2">
    <location>
        <begin position="4"/>
        <end position="137"/>
    </location>
</feature>
<dbReference type="InterPro" id="IPR014729">
    <property type="entry name" value="Rossmann-like_a/b/a_fold"/>
</dbReference>
<dbReference type="EMBL" id="JAVREN010000051">
    <property type="protein sequence ID" value="MDT0309953.1"/>
    <property type="molecule type" value="Genomic_DNA"/>
</dbReference>
<dbReference type="PANTHER" id="PTHR46268:SF6">
    <property type="entry name" value="UNIVERSAL STRESS PROTEIN UP12"/>
    <property type="match status" value="1"/>
</dbReference>
<organism evidence="3 4">
    <name type="scientific">Streptomyces boetiae</name>
    <dbReference type="NCBI Taxonomy" id="3075541"/>
    <lineage>
        <taxon>Bacteria</taxon>
        <taxon>Bacillati</taxon>
        <taxon>Actinomycetota</taxon>
        <taxon>Actinomycetes</taxon>
        <taxon>Kitasatosporales</taxon>
        <taxon>Streptomycetaceae</taxon>
        <taxon>Streptomyces</taxon>
    </lineage>
</organism>
<dbReference type="PANTHER" id="PTHR46268">
    <property type="entry name" value="STRESS RESPONSE PROTEIN NHAX"/>
    <property type="match status" value="1"/>
</dbReference>
<reference evidence="4" key="1">
    <citation type="submission" date="2023-07" db="EMBL/GenBank/DDBJ databases">
        <title>30 novel species of actinomycetes from the DSMZ collection.</title>
        <authorList>
            <person name="Nouioui I."/>
        </authorList>
    </citation>
    <scope>NUCLEOTIDE SEQUENCE [LARGE SCALE GENOMIC DNA]</scope>
    <source>
        <strain evidence="4">DSM 44917</strain>
    </source>
</reference>
<comment type="caution">
    <text evidence="3">The sequence shown here is derived from an EMBL/GenBank/DDBJ whole genome shotgun (WGS) entry which is preliminary data.</text>
</comment>